<dbReference type="SUPFAM" id="SSF56801">
    <property type="entry name" value="Acetyl-CoA synthetase-like"/>
    <property type="match status" value="1"/>
</dbReference>
<dbReference type="RefSeq" id="WP_092511177.1">
    <property type="nucleotide sequence ID" value="NZ_CAWNQB010000004.1"/>
</dbReference>
<dbReference type="Proteomes" id="UP000198919">
    <property type="component" value="Unassembled WGS sequence"/>
</dbReference>
<dbReference type="PANTHER" id="PTHR43767:SF1">
    <property type="entry name" value="NONRIBOSOMAL PEPTIDE SYNTHASE PES1 (EUROFUNG)-RELATED"/>
    <property type="match status" value="1"/>
</dbReference>
<protein>
    <submittedName>
        <fullName evidence="4">Acyl-CoA synthetase (AMP-forming)/AMP-acid ligase II</fullName>
    </submittedName>
    <submittedName>
        <fullName evidence="3">Long-chain-fatty-acid--CoA ligase</fullName>
    </submittedName>
</protein>
<name>A0A1I3S7J5_9GAMM</name>
<dbReference type="GO" id="GO:0016878">
    <property type="term" value="F:acid-thiol ligase activity"/>
    <property type="evidence" value="ECO:0007669"/>
    <property type="project" value="UniProtKB-ARBA"/>
</dbReference>
<dbReference type="InterPro" id="IPR045851">
    <property type="entry name" value="AMP-bd_C_sf"/>
</dbReference>
<evidence type="ECO:0000313" key="3">
    <source>
        <dbReference type="EMBL" id="PHM39081.1"/>
    </source>
</evidence>
<gene>
    <name evidence="4" type="ORF">SAMN05421680_1116</name>
    <name evidence="3" type="ORF">Xmau_02985</name>
</gene>
<evidence type="ECO:0000313" key="5">
    <source>
        <dbReference type="Proteomes" id="UP000198919"/>
    </source>
</evidence>
<dbReference type="OrthoDB" id="9766486at2"/>
<feature type="domain" description="AMP-binding enzyme C-terminal" evidence="2">
    <location>
        <begin position="429"/>
        <end position="505"/>
    </location>
</feature>
<evidence type="ECO:0000313" key="4">
    <source>
        <dbReference type="EMBL" id="SFJ54658.1"/>
    </source>
</evidence>
<keyword evidence="6" id="KW-1185">Reference proteome</keyword>
<evidence type="ECO:0000259" key="2">
    <source>
        <dbReference type="Pfam" id="PF13193"/>
    </source>
</evidence>
<dbReference type="AlphaFoldDB" id="A0A1I3S7J5"/>
<dbReference type="Proteomes" id="UP000224607">
    <property type="component" value="Unassembled WGS sequence"/>
</dbReference>
<dbReference type="Pfam" id="PF13193">
    <property type="entry name" value="AMP-binding_C"/>
    <property type="match status" value="1"/>
</dbReference>
<feature type="domain" description="AMP-dependent synthetase/ligase" evidence="1">
    <location>
        <begin position="12"/>
        <end position="373"/>
    </location>
</feature>
<keyword evidence="4" id="KW-0436">Ligase</keyword>
<reference evidence="3 6" key="3">
    <citation type="journal article" date="2017" name="Nat. Microbiol.">
        <title>Natural product diversity associated with the nematode symbionts Photorhabdus and Xenorhabdus.</title>
        <authorList>
            <person name="Tobias N.J."/>
            <person name="Wolff H."/>
            <person name="Djahanschiri B."/>
            <person name="Grundmann F."/>
            <person name="Kronenwerth M."/>
            <person name="Shi Y.M."/>
            <person name="Simonyi S."/>
            <person name="Grun P."/>
            <person name="Shapiro-Ilan D."/>
            <person name="Pidot S.J."/>
            <person name="Stinear T.P."/>
            <person name="Ebersberger I."/>
            <person name="Bode H.B."/>
        </authorList>
    </citation>
    <scope>NUCLEOTIDE SEQUENCE [LARGE SCALE GENOMIC DNA]</scope>
    <source>
        <strain evidence="3 6">DSM 17908</strain>
    </source>
</reference>
<dbReference type="STRING" id="351675.SAMN05421680_1116"/>
<evidence type="ECO:0000313" key="6">
    <source>
        <dbReference type="Proteomes" id="UP000224607"/>
    </source>
</evidence>
<dbReference type="EMBL" id="FORG01000011">
    <property type="protein sequence ID" value="SFJ54658.1"/>
    <property type="molecule type" value="Genomic_DNA"/>
</dbReference>
<proteinExistence type="predicted"/>
<dbReference type="InterPro" id="IPR000873">
    <property type="entry name" value="AMP-dep_synth/lig_dom"/>
</dbReference>
<dbReference type="InterPro" id="IPR042099">
    <property type="entry name" value="ANL_N_sf"/>
</dbReference>
<sequence length="524" mass="57994">MKHSLAELIRDADTNYPDKTALIFKDHHYSYRDIWMRVCAIAAGMRQRGLQASERVVICLGNHPDSIAAFWAAQKLGACPSLVATDTPVNKLAYIINNSGARQLLTSPAMSGALIAFGLQQIPELSTVIVAGEQSKTEFCVSLDDFTGDAAAEALIPLQAISVDLASIIYTSGSTGEPKGVMLNHQNMLAATDSLATYLGYRHDDVIITVLPVAFDYGLYQLILSCYVGATVVLEPDGILPTLVLRHIQQYACTVMPGLSSLYSLLDTYASRGTFDFSRVRLVSNTGMALRKQHIGMVKRLFPQAEIFSMYGLTECKRCTWLPPADLERKPDSVGIAIPNTQILVVDEQNQPYPPGEVGQLVIRGATVMQGYWRNPEATAKKIGEHPLYGDRCLYTGDYGWLDEEGYFYFAGRMDEVAKIRGRKVIFSEVEKALFRHEAVIEAAVIVHSDEQDPEDRIVAFVATSSPAALTEAELHQFCLTQLEQYQVPHVFVLLPRLPKNANGKFDKHKLRSDFKDAARRLLA</sequence>
<dbReference type="PANTHER" id="PTHR43767">
    <property type="entry name" value="LONG-CHAIN-FATTY-ACID--COA LIGASE"/>
    <property type="match status" value="1"/>
</dbReference>
<dbReference type="InterPro" id="IPR020845">
    <property type="entry name" value="AMP-binding_CS"/>
</dbReference>
<organism evidence="4 5">
    <name type="scientific">Xenorhabdus mauleonii</name>
    <dbReference type="NCBI Taxonomy" id="351675"/>
    <lineage>
        <taxon>Bacteria</taxon>
        <taxon>Pseudomonadati</taxon>
        <taxon>Pseudomonadota</taxon>
        <taxon>Gammaproteobacteria</taxon>
        <taxon>Enterobacterales</taxon>
        <taxon>Morganellaceae</taxon>
        <taxon>Xenorhabdus</taxon>
    </lineage>
</organism>
<dbReference type="InterPro" id="IPR025110">
    <property type="entry name" value="AMP-bd_C"/>
</dbReference>
<evidence type="ECO:0000259" key="1">
    <source>
        <dbReference type="Pfam" id="PF00501"/>
    </source>
</evidence>
<dbReference type="Gene3D" id="3.40.50.12780">
    <property type="entry name" value="N-terminal domain of ligase-like"/>
    <property type="match status" value="1"/>
</dbReference>
<reference evidence="5" key="1">
    <citation type="submission" date="2016-10" db="EMBL/GenBank/DDBJ databases">
        <authorList>
            <person name="Varghese N."/>
            <person name="Submissions S."/>
        </authorList>
    </citation>
    <scope>NUCLEOTIDE SEQUENCE [LARGE SCALE GENOMIC DNA]</scope>
    <source>
        <strain evidence="5">DSM 17908</strain>
    </source>
</reference>
<dbReference type="EMBL" id="NITY01000012">
    <property type="protein sequence ID" value="PHM39081.1"/>
    <property type="molecule type" value="Genomic_DNA"/>
</dbReference>
<accession>A0A1I3S7J5</accession>
<dbReference type="InterPro" id="IPR050237">
    <property type="entry name" value="ATP-dep_AMP-bd_enzyme"/>
</dbReference>
<dbReference type="PROSITE" id="PS00455">
    <property type="entry name" value="AMP_BINDING"/>
    <property type="match status" value="1"/>
</dbReference>
<dbReference type="Gene3D" id="3.30.300.30">
    <property type="match status" value="1"/>
</dbReference>
<reference evidence="4" key="2">
    <citation type="submission" date="2016-10" db="EMBL/GenBank/DDBJ databases">
        <authorList>
            <person name="de Groot N.N."/>
        </authorList>
    </citation>
    <scope>NUCLEOTIDE SEQUENCE [LARGE SCALE GENOMIC DNA]</scope>
    <source>
        <strain evidence="4">DSM 17908</strain>
    </source>
</reference>
<dbReference type="Pfam" id="PF00501">
    <property type="entry name" value="AMP-binding"/>
    <property type="match status" value="1"/>
</dbReference>